<dbReference type="InterPro" id="IPR000182">
    <property type="entry name" value="GNAT_dom"/>
</dbReference>
<dbReference type="EMBL" id="CP060724">
    <property type="protein sequence ID" value="QNN74749.1"/>
    <property type="molecule type" value="Genomic_DNA"/>
</dbReference>
<evidence type="ECO:0000313" key="5">
    <source>
        <dbReference type="Proteomes" id="UP000515800"/>
    </source>
</evidence>
<feature type="domain" description="N-acetyltransferase" evidence="3">
    <location>
        <begin position="2"/>
        <end position="170"/>
    </location>
</feature>
<proteinExistence type="predicted"/>
<reference evidence="4 5" key="1">
    <citation type="submission" date="2020-08" db="EMBL/GenBank/DDBJ databases">
        <title>Genome sequence of Weissella diestrammenae KACC 16890T.</title>
        <authorList>
            <person name="Hyun D.-W."/>
            <person name="Bae J.-W."/>
        </authorList>
    </citation>
    <scope>NUCLEOTIDE SEQUENCE [LARGE SCALE GENOMIC DNA]</scope>
    <source>
        <strain evidence="4 5">KACC 16890</strain>
    </source>
</reference>
<dbReference type="InterPro" id="IPR050680">
    <property type="entry name" value="YpeA/RimI_acetyltransf"/>
</dbReference>
<dbReference type="PANTHER" id="PTHR43420">
    <property type="entry name" value="ACETYLTRANSFERASE"/>
    <property type="match status" value="1"/>
</dbReference>
<sequence>MFEIRIVTENDVEQLQAISVETFSDTFGAQNQPDDLAEYLANAYSQQQLRLELAQVDSWFYFLWVDAELAGYLKLNINQAQSEQATKNSLEIERIYLRKAYQKRGLGKVLLEYAQQEAKNQSKSVIWLGVWEHNDNARAFYQKMGFVAFDQHEFVLGQDVQRDILMQRQL</sequence>
<dbReference type="KEGG" id="wdi:H9L19_04835"/>
<dbReference type="Gene3D" id="3.40.630.30">
    <property type="match status" value="1"/>
</dbReference>
<dbReference type="Proteomes" id="UP000515800">
    <property type="component" value="Chromosome"/>
</dbReference>
<dbReference type="PROSITE" id="PS51186">
    <property type="entry name" value="GNAT"/>
    <property type="match status" value="1"/>
</dbReference>
<evidence type="ECO:0000256" key="1">
    <source>
        <dbReference type="ARBA" id="ARBA00022679"/>
    </source>
</evidence>
<dbReference type="Pfam" id="PF00583">
    <property type="entry name" value="Acetyltransf_1"/>
    <property type="match status" value="1"/>
</dbReference>
<dbReference type="SUPFAM" id="SSF55729">
    <property type="entry name" value="Acyl-CoA N-acyltransferases (Nat)"/>
    <property type="match status" value="1"/>
</dbReference>
<dbReference type="CDD" id="cd04301">
    <property type="entry name" value="NAT_SF"/>
    <property type="match status" value="1"/>
</dbReference>
<gene>
    <name evidence="4" type="ORF">H9L19_04835</name>
</gene>
<evidence type="ECO:0000259" key="3">
    <source>
        <dbReference type="PROSITE" id="PS51186"/>
    </source>
</evidence>
<dbReference type="AlphaFoldDB" id="A0A7G9T3S4"/>
<dbReference type="RefSeq" id="WP_187528584.1">
    <property type="nucleotide sequence ID" value="NZ_CP060724.1"/>
</dbReference>
<dbReference type="InterPro" id="IPR016181">
    <property type="entry name" value="Acyl_CoA_acyltransferase"/>
</dbReference>
<keyword evidence="5" id="KW-1185">Reference proteome</keyword>
<accession>A0A7G9T3S4</accession>
<organism evidence="4 5">
    <name type="scientific">Weissella diestrammenae</name>
    <dbReference type="NCBI Taxonomy" id="1162633"/>
    <lineage>
        <taxon>Bacteria</taxon>
        <taxon>Bacillati</taxon>
        <taxon>Bacillota</taxon>
        <taxon>Bacilli</taxon>
        <taxon>Lactobacillales</taxon>
        <taxon>Lactobacillaceae</taxon>
        <taxon>Weissella</taxon>
    </lineage>
</organism>
<evidence type="ECO:0000256" key="2">
    <source>
        <dbReference type="ARBA" id="ARBA00023315"/>
    </source>
</evidence>
<dbReference type="GO" id="GO:0016747">
    <property type="term" value="F:acyltransferase activity, transferring groups other than amino-acyl groups"/>
    <property type="evidence" value="ECO:0007669"/>
    <property type="project" value="InterPro"/>
</dbReference>
<keyword evidence="2" id="KW-0012">Acyltransferase</keyword>
<evidence type="ECO:0000313" key="4">
    <source>
        <dbReference type="EMBL" id="QNN74749.1"/>
    </source>
</evidence>
<protein>
    <submittedName>
        <fullName evidence="4">GNAT family N-acetyltransferase</fullName>
    </submittedName>
</protein>
<dbReference type="PANTHER" id="PTHR43420:SF47">
    <property type="entry name" value="N-ACETYLTRANSFERASE DOMAIN-CONTAINING PROTEIN"/>
    <property type="match status" value="1"/>
</dbReference>
<name>A0A7G9T3S4_9LACO</name>
<keyword evidence="1 4" id="KW-0808">Transferase</keyword>